<dbReference type="STRING" id="490189.SAMN02927903_01835"/>
<dbReference type="InterPro" id="IPR014755">
    <property type="entry name" value="Cu-Rt/internalin_Ig-like"/>
</dbReference>
<keyword evidence="1" id="KW-0732">Signal</keyword>
<reference evidence="3 4" key="1">
    <citation type="submission" date="2016-10" db="EMBL/GenBank/DDBJ databases">
        <authorList>
            <person name="de Groot N.N."/>
        </authorList>
    </citation>
    <scope>NUCLEOTIDE SEQUENCE [LARGE SCALE GENOMIC DNA]</scope>
    <source>
        <strain evidence="3 4">CGMCC 1.7031</strain>
    </source>
</reference>
<dbReference type="PROSITE" id="PS51841">
    <property type="entry name" value="LTD"/>
    <property type="match status" value="1"/>
</dbReference>
<dbReference type="SUPFAM" id="SSF74853">
    <property type="entry name" value="Lamin A/C globular tail domain"/>
    <property type="match status" value="1"/>
</dbReference>
<evidence type="ECO:0000259" key="2">
    <source>
        <dbReference type="PROSITE" id="PS51841"/>
    </source>
</evidence>
<organism evidence="3 4">
    <name type="scientific">Flavobacterium caeni</name>
    <dbReference type="NCBI Taxonomy" id="490189"/>
    <lineage>
        <taxon>Bacteria</taxon>
        <taxon>Pseudomonadati</taxon>
        <taxon>Bacteroidota</taxon>
        <taxon>Flavobacteriia</taxon>
        <taxon>Flavobacteriales</taxon>
        <taxon>Flavobacteriaceae</taxon>
        <taxon>Flavobacterium</taxon>
    </lineage>
</organism>
<dbReference type="NCBIfam" id="TIGR04131">
    <property type="entry name" value="Bac_Flav_CTERM"/>
    <property type="match status" value="1"/>
</dbReference>
<dbReference type="InterPro" id="IPR002909">
    <property type="entry name" value="IPT_dom"/>
</dbReference>
<dbReference type="InterPro" id="IPR013783">
    <property type="entry name" value="Ig-like_fold"/>
</dbReference>
<keyword evidence="4" id="KW-1185">Reference proteome</keyword>
<dbReference type="Gene3D" id="2.60.40.1220">
    <property type="match status" value="4"/>
</dbReference>
<proteinExistence type="predicted"/>
<evidence type="ECO:0000313" key="4">
    <source>
        <dbReference type="Proteomes" id="UP000199354"/>
    </source>
</evidence>
<feature type="domain" description="LTD" evidence="2">
    <location>
        <begin position="275"/>
        <end position="394"/>
    </location>
</feature>
<dbReference type="InterPro" id="IPR026341">
    <property type="entry name" value="T9SS_type_B"/>
</dbReference>
<accession>A0A1G5HA46</accession>
<dbReference type="Pfam" id="PF01833">
    <property type="entry name" value="TIG"/>
    <property type="match status" value="1"/>
</dbReference>
<evidence type="ECO:0000313" key="3">
    <source>
        <dbReference type="EMBL" id="SCY60755.1"/>
    </source>
</evidence>
<dbReference type="InterPro" id="IPR014756">
    <property type="entry name" value="Ig_E-set"/>
</dbReference>
<dbReference type="Gene3D" id="2.60.40.10">
    <property type="entry name" value="Immunoglobulins"/>
    <property type="match status" value="1"/>
</dbReference>
<gene>
    <name evidence="3" type="ORF">SAMN02927903_01835</name>
</gene>
<dbReference type="InterPro" id="IPR001322">
    <property type="entry name" value="Lamin_tail_dom"/>
</dbReference>
<dbReference type="InterPro" id="IPR036415">
    <property type="entry name" value="Lamin_tail_dom_sf"/>
</dbReference>
<dbReference type="SUPFAM" id="SSF81296">
    <property type="entry name" value="E set domains"/>
    <property type="match status" value="1"/>
</dbReference>
<sequence>MSLKNYPSHLPHHWILFLFLTMAFLPFVGANAQIYVHNFGTTAIAGHPYTVAPVTLESHLSGASWSNSSNVWTSTAGSTGEAIRWTGNADATITLTFNVAANFQVDIASFDFWRMRSNLGPQNWSMTINGIAAGNGTTDVTGAALGNTPVANTVSGLTGTITVALSLTGGTGNGTFRLDDFTLYGTVTSTCTGATIATILPASGPQNTLVTITGSGFLAGSGTSAVHFNGIPAASFTVVSDTVIKAYVPAGNASGAVSVTTNGCEAFGAATFTKLLSTATATYTSDIYISELYDAQAGDGGLIEIYNGTANPVNLAGYFIRRYGDVGGPTFYTINLSGTIQPGEIYLIGIGTGTTPCGMAVEEDLHYGTGFNSNDEFQLWNGGTMIDNVHAPVNVGYSVIRNLNAVAPNPVFNPSDWNTNTTESCANINIHNVPVNNPPTVTSPVSQVICDTNAVVFNVSLANPSTYTYQWKMVDASGLWVNVPNTAPFTGAQTATLTINPTPASLNESQYYCAITSPTTNSVSNAAQLEVNPPIIPDFATTLSLCNGDTAPLLDTTSPNGVTGSWSPPVIDNTTSDTYTFTPNAGQCATSVTLAVTVQSAITPDFHALLTICGGETPPSLDATSPNGVSGTWSPTTIDNTISDTYIFTPNAGHCATTTTLTVTVGSAITPDFATTLAICTGDTVPTLASTSPNGISGNWSPTVIDNTTSDTYIFTPDAGQCATTTTLTVTVGSAITPDFTTTLAICAGDVVPTLASTSPNGINGSWSPTVIDNTASDTYTFTPNAGQCATTTTLTMTIGSAITPDFATTLAICAGDVVPTLASTSPNGINGSWSPSSIDNTTSDTYTFTPNAGQCATTTTLTVTVGSAITPDFATTLVICAGDAVPTLASTSPNGITGSWSPTVIDNTTSDIYTFTPDAGQCATTTTLTVTVGSAITPDFATTLAICAGDAVPTLGNTSPNGINGSWSPSVIDNTTSDIYTFTPDAGQCATTTTLTVTVGSAITPDFTTTLAICTGDTVPTLASTSPNGISGNWSPTVIDNTVSDIYTFTPNTGQCATTTTLAVTLHALPQPVLNDAAICLDANGGVVNPALLDTGLNVTGYSFSWTWDDQPLATSGSSHLAVLPGVYRVIATNLLTGCTAQAQAQVSSVTGFVATALTGTDFDHNATITFVVSGGTGAYEFELDGQWTQQNNQFFNVDAGWHTIVVTDLNGCASQTLEVFLLDYPRFFTPNGDGYNDVWNIGGLSDQRDAKIYLFDRYGKLIKSLKPSDETGWDGTYNGKPLPATDYWFELFYSDRYGLPQRFKSHFSLKR</sequence>
<dbReference type="Pfam" id="PF00932">
    <property type="entry name" value="LTD"/>
    <property type="match status" value="1"/>
</dbReference>
<dbReference type="RefSeq" id="WP_091142157.1">
    <property type="nucleotide sequence ID" value="NZ_FMVF01000007.1"/>
</dbReference>
<dbReference type="Pfam" id="PF13585">
    <property type="entry name" value="CHU_C"/>
    <property type="match status" value="1"/>
</dbReference>
<dbReference type="EMBL" id="FMVF01000007">
    <property type="protein sequence ID" value="SCY60755.1"/>
    <property type="molecule type" value="Genomic_DNA"/>
</dbReference>
<name>A0A1G5HA46_9FLAO</name>
<protein>
    <submittedName>
        <fullName evidence="3">Gliding motility-associated C-terminal domain-containing protein</fullName>
    </submittedName>
</protein>
<dbReference type="CDD" id="cd00603">
    <property type="entry name" value="IPT_PCSR"/>
    <property type="match status" value="1"/>
</dbReference>
<evidence type="ECO:0000256" key="1">
    <source>
        <dbReference type="ARBA" id="ARBA00022729"/>
    </source>
</evidence>
<dbReference type="Proteomes" id="UP000199354">
    <property type="component" value="Unassembled WGS sequence"/>
</dbReference>
<dbReference type="OrthoDB" id="1652165at2"/>